<evidence type="ECO:0000256" key="7">
    <source>
        <dbReference type="ARBA" id="ARBA00023004"/>
    </source>
</evidence>
<feature type="transmembrane region" description="Helical" evidence="10">
    <location>
        <begin position="603"/>
        <end position="625"/>
    </location>
</feature>
<dbReference type="GO" id="GO:0046872">
    <property type="term" value="F:metal ion binding"/>
    <property type="evidence" value="ECO:0007669"/>
    <property type="project" value="UniProtKB-KW"/>
</dbReference>
<evidence type="ECO:0000259" key="12">
    <source>
        <dbReference type="PROSITE" id="PS51007"/>
    </source>
</evidence>
<evidence type="ECO:0000256" key="3">
    <source>
        <dbReference type="ARBA" id="ARBA00022617"/>
    </source>
</evidence>
<keyword evidence="6 10" id="KW-1133">Transmembrane helix</keyword>
<dbReference type="SUPFAM" id="SSF46626">
    <property type="entry name" value="Cytochrome c"/>
    <property type="match status" value="1"/>
</dbReference>
<evidence type="ECO:0000256" key="9">
    <source>
        <dbReference type="PROSITE-ProRule" id="PRU00433"/>
    </source>
</evidence>
<dbReference type="Pfam" id="PF00034">
    <property type="entry name" value="Cytochrom_C"/>
    <property type="match status" value="1"/>
</dbReference>
<evidence type="ECO:0000256" key="2">
    <source>
        <dbReference type="ARBA" id="ARBA00008333"/>
    </source>
</evidence>
<comment type="similarity">
    <text evidence="2">Belongs to the oxidase-dependent Fe transporter (OFeT) (TC 9.A.10.1) family.</text>
</comment>
<organism evidence="13">
    <name type="scientific">Thiolapillus brandeum</name>
    <dbReference type="NCBI Taxonomy" id="1076588"/>
    <lineage>
        <taxon>Bacteria</taxon>
        <taxon>Pseudomonadati</taxon>
        <taxon>Pseudomonadota</taxon>
        <taxon>Gammaproteobacteria</taxon>
        <taxon>Chromatiales</taxon>
        <taxon>Sedimenticolaceae</taxon>
        <taxon>Thiolapillus</taxon>
    </lineage>
</organism>
<comment type="subcellular location">
    <subcellularLocation>
        <location evidence="1">Membrane</location>
        <topology evidence="1">Multi-pass membrane protein</topology>
    </subcellularLocation>
</comment>
<sequence>MRKILFVLLYLLGTAAAQAATPLQRMQQLVDYVGVDYPGAVAGGEVVNPVEYAEMLDFSRTIQDLAEGLPVTEVLPEIRTVAALLNSLVTARSDAHQVSEATGKLRQLLINGYDLAVTPARTPDLQRGKALFAQQCTSCHGVEGKGNGPLASTLEPAPTNFTDLERYRQRTLHGLYSTITHGVNGTAMKSYAKLPDDDRWALAFYVGQLAPTDLMKSEGKQALLAGSIALDRIGKQDLTSRTPAETEAEYGAQAANMVAWLRSHPEALFTQQQGSTLSFARENLEKSLSAYKQGDHKAAHELAVTAYLEGFELVEGNLDNIDHALRLQIESGMTRFRSLIKDEASAEKLQSQAALLNNLLLTAEQKLSSTQLSATAAFASALMILLREGLEAILVIAALAAFLVKTNRRDGLRYLYVGTGLAFLLGIVTWYVSANVVEIGGAGRELTEGFAALFAAAMLFYVGFWLHSKTGAAQWKDFIQGSVRKALSKGTLWGLSGLAFIAVYREIFETVLFYQALWLQTGEEGQRMILSGFLVASALLILLAWLILRYSTRLPLRQFFAVTSVFMFMLAVVFAGKGIAALQEAGKLPVNVINFPRIDLLGIYPNLEGLGVQLALVFLAVLLLWKSNRDSNRLSRQ</sequence>
<dbReference type="EMBL" id="DRLF01000370">
    <property type="protein sequence ID" value="HEC07321.1"/>
    <property type="molecule type" value="Genomic_DNA"/>
</dbReference>
<keyword evidence="11" id="KW-0732">Signal</keyword>
<keyword evidence="3 9" id="KW-0349">Heme</keyword>
<dbReference type="InterPro" id="IPR009056">
    <property type="entry name" value="Cyt_c-like_dom"/>
</dbReference>
<evidence type="ECO:0000256" key="11">
    <source>
        <dbReference type="SAM" id="SignalP"/>
    </source>
</evidence>
<dbReference type="GO" id="GO:0033573">
    <property type="term" value="C:high-affinity iron permease complex"/>
    <property type="evidence" value="ECO:0007669"/>
    <property type="project" value="InterPro"/>
</dbReference>
<protein>
    <submittedName>
        <fullName evidence="13">C-type cytochrome</fullName>
    </submittedName>
</protein>
<dbReference type="AlphaFoldDB" id="A0A831RX71"/>
<proteinExistence type="inferred from homology"/>
<gene>
    <name evidence="13" type="ORF">ENJ12_10735</name>
</gene>
<feature type="chain" id="PRO_5032959092" evidence="11">
    <location>
        <begin position="20"/>
        <end position="637"/>
    </location>
</feature>
<dbReference type="GO" id="GO:0009055">
    <property type="term" value="F:electron transfer activity"/>
    <property type="evidence" value="ECO:0007669"/>
    <property type="project" value="InterPro"/>
</dbReference>
<evidence type="ECO:0000256" key="8">
    <source>
        <dbReference type="ARBA" id="ARBA00023136"/>
    </source>
</evidence>
<feature type="transmembrane region" description="Helical" evidence="10">
    <location>
        <begin position="446"/>
        <end position="466"/>
    </location>
</feature>
<feature type="signal peptide" evidence="11">
    <location>
        <begin position="1"/>
        <end position="19"/>
    </location>
</feature>
<dbReference type="PANTHER" id="PTHR31632:SF2">
    <property type="entry name" value="PLASMA MEMBRANE IRON PERMEASE"/>
    <property type="match status" value="1"/>
</dbReference>
<dbReference type="InterPro" id="IPR004923">
    <property type="entry name" value="FTR1/Fip1/EfeU"/>
</dbReference>
<dbReference type="Gene3D" id="1.10.760.10">
    <property type="entry name" value="Cytochrome c-like domain"/>
    <property type="match status" value="1"/>
</dbReference>
<feature type="domain" description="Cytochrome c" evidence="12">
    <location>
        <begin position="123"/>
        <end position="210"/>
    </location>
</feature>
<comment type="caution">
    <text evidence="13">The sequence shown here is derived from an EMBL/GenBank/DDBJ whole genome shotgun (WGS) entry which is preliminary data.</text>
</comment>
<feature type="transmembrane region" description="Helical" evidence="10">
    <location>
        <begin position="414"/>
        <end position="434"/>
    </location>
</feature>
<reference evidence="13" key="1">
    <citation type="journal article" date="2020" name="mSystems">
        <title>Genome- and Community-Level Interaction Insights into Carbon Utilization and Element Cycling Functions of Hydrothermarchaeota in Hydrothermal Sediment.</title>
        <authorList>
            <person name="Zhou Z."/>
            <person name="Liu Y."/>
            <person name="Xu W."/>
            <person name="Pan J."/>
            <person name="Luo Z.H."/>
            <person name="Li M."/>
        </authorList>
    </citation>
    <scope>NUCLEOTIDE SEQUENCE [LARGE SCALE GENOMIC DNA]</scope>
    <source>
        <strain evidence="13">HyVt-458</strain>
    </source>
</reference>
<keyword evidence="4 10" id="KW-0812">Transmembrane</keyword>
<name>A0A831RX71_9GAMM</name>
<evidence type="ECO:0000256" key="5">
    <source>
        <dbReference type="ARBA" id="ARBA00022723"/>
    </source>
</evidence>
<dbReference type="PANTHER" id="PTHR31632">
    <property type="entry name" value="IRON TRANSPORTER FTH1"/>
    <property type="match status" value="1"/>
</dbReference>
<dbReference type="PROSITE" id="PS51007">
    <property type="entry name" value="CYTC"/>
    <property type="match status" value="1"/>
</dbReference>
<evidence type="ECO:0000256" key="1">
    <source>
        <dbReference type="ARBA" id="ARBA00004141"/>
    </source>
</evidence>
<dbReference type="GO" id="GO:0015093">
    <property type="term" value="F:ferrous iron transmembrane transporter activity"/>
    <property type="evidence" value="ECO:0007669"/>
    <property type="project" value="TreeGrafter"/>
</dbReference>
<keyword evidence="5 9" id="KW-0479">Metal-binding</keyword>
<evidence type="ECO:0000256" key="4">
    <source>
        <dbReference type="ARBA" id="ARBA00022692"/>
    </source>
</evidence>
<dbReference type="GO" id="GO:0020037">
    <property type="term" value="F:heme binding"/>
    <property type="evidence" value="ECO:0007669"/>
    <property type="project" value="InterPro"/>
</dbReference>
<keyword evidence="8 10" id="KW-0472">Membrane</keyword>
<dbReference type="Proteomes" id="UP000886339">
    <property type="component" value="Unassembled WGS sequence"/>
</dbReference>
<evidence type="ECO:0000313" key="13">
    <source>
        <dbReference type="EMBL" id="HEC07321.1"/>
    </source>
</evidence>
<evidence type="ECO:0000256" key="6">
    <source>
        <dbReference type="ARBA" id="ARBA00022989"/>
    </source>
</evidence>
<evidence type="ECO:0000256" key="10">
    <source>
        <dbReference type="SAM" id="Phobius"/>
    </source>
</evidence>
<dbReference type="InterPro" id="IPR036909">
    <property type="entry name" value="Cyt_c-like_dom_sf"/>
</dbReference>
<accession>A0A831RX71</accession>
<feature type="transmembrane region" description="Helical" evidence="10">
    <location>
        <begin position="486"/>
        <end position="508"/>
    </location>
</feature>
<keyword evidence="7 9" id="KW-0408">Iron</keyword>
<dbReference type="Pfam" id="PF03239">
    <property type="entry name" value="FTR1"/>
    <property type="match status" value="1"/>
</dbReference>
<feature type="transmembrane region" description="Helical" evidence="10">
    <location>
        <begin position="528"/>
        <end position="548"/>
    </location>
</feature>
<feature type="transmembrane region" description="Helical" evidence="10">
    <location>
        <begin position="560"/>
        <end position="583"/>
    </location>
</feature>
<feature type="transmembrane region" description="Helical" evidence="10">
    <location>
        <begin position="376"/>
        <end position="402"/>
    </location>
</feature>